<comment type="caution">
    <text evidence="1">The sequence shown here is derived from an EMBL/GenBank/DDBJ whole genome shotgun (WGS) entry which is preliminary data.</text>
</comment>
<protein>
    <submittedName>
        <fullName evidence="1">Uncharacterized protein</fullName>
    </submittedName>
</protein>
<sequence>MKAMDEYWQRVTLRSQQAESLNDLVVRKKRVRIGRDGLGLRVVSGRLFYRQYNREGEQ</sequence>
<accession>U3C7J1</accession>
<gene>
    <name evidence="1" type="ORF">VAZ01S_010_00610</name>
</gene>
<evidence type="ECO:0000313" key="2">
    <source>
        <dbReference type="Proteomes" id="UP000016567"/>
    </source>
</evidence>
<name>U3C7J1_9VIBR</name>
<reference evidence="1 2" key="1">
    <citation type="submission" date="2013-09" db="EMBL/GenBank/DDBJ databases">
        <title>Whole genome shotgun sequence of Vibrio azureus NBRC 104587.</title>
        <authorList>
            <person name="Isaki S."/>
            <person name="Hosoyama A."/>
            <person name="Numata M."/>
            <person name="Hashimoto M."/>
            <person name="Hosoyama Y."/>
            <person name="Tsuchikane K."/>
            <person name="Noguchi M."/>
            <person name="Hirakata S."/>
            <person name="Ichikawa N."/>
            <person name="Ohji S."/>
            <person name="Yamazoe A."/>
            <person name="Fujita N."/>
        </authorList>
    </citation>
    <scope>NUCLEOTIDE SEQUENCE [LARGE SCALE GENOMIC DNA]</scope>
    <source>
        <strain evidence="1 2">NBRC 104587</strain>
    </source>
</reference>
<dbReference type="Proteomes" id="UP000016567">
    <property type="component" value="Unassembled WGS sequence"/>
</dbReference>
<dbReference type="EMBL" id="BATL01000010">
    <property type="protein sequence ID" value="GAD74408.1"/>
    <property type="molecule type" value="Genomic_DNA"/>
</dbReference>
<organism evidence="1 2">
    <name type="scientific">Vibrio azureus NBRC 104587</name>
    <dbReference type="NCBI Taxonomy" id="1219077"/>
    <lineage>
        <taxon>Bacteria</taxon>
        <taxon>Pseudomonadati</taxon>
        <taxon>Pseudomonadota</taxon>
        <taxon>Gammaproteobacteria</taxon>
        <taxon>Vibrionales</taxon>
        <taxon>Vibrionaceae</taxon>
        <taxon>Vibrio</taxon>
    </lineage>
</organism>
<evidence type="ECO:0000313" key="1">
    <source>
        <dbReference type="EMBL" id="GAD74408.1"/>
    </source>
</evidence>
<proteinExistence type="predicted"/>
<dbReference type="AlphaFoldDB" id="U3C7J1"/>
<keyword evidence="2" id="KW-1185">Reference proteome</keyword>
<dbReference type="RefSeq" id="WP_021708188.1">
    <property type="nucleotide sequence ID" value="NZ_BAOB01000036.1"/>
</dbReference>